<evidence type="ECO:0000259" key="3">
    <source>
        <dbReference type="PROSITE" id="PS50076"/>
    </source>
</evidence>
<dbReference type="PANTHER" id="PTHR14021">
    <property type="entry name" value="IRON-SULFUR CLUSTER CO-CHAPERONE PROTEIN HSCB"/>
    <property type="match status" value="1"/>
</dbReference>
<organism evidence="4 5">
    <name type="scientific">Stylonychia lemnae</name>
    <name type="common">Ciliate</name>
    <dbReference type="NCBI Taxonomy" id="5949"/>
    <lineage>
        <taxon>Eukaryota</taxon>
        <taxon>Sar</taxon>
        <taxon>Alveolata</taxon>
        <taxon>Ciliophora</taxon>
        <taxon>Intramacronucleata</taxon>
        <taxon>Spirotrichea</taxon>
        <taxon>Stichotrichia</taxon>
        <taxon>Sporadotrichida</taxon>
        <taxon>Oxytrichidae</taxon>
        <taxon>Stylonychinae</taxon>
        <taxon>Stylonychia</taxon>
    </lineage>
</organism>
<dbReference type="InParanoid" id="A0A078AFP3"/>
<dbReference type="HAMAP" id="MF_00682">
    <property type="entry name" value="HscB"/>
    <property type="match status" value="1"/>
</dbReference>
<evidence type="ECO:0000256" key="2">
    <source>
        <dbReference type="ARBA" id="ARBA00023186"/>
    </source>
</evidence>
<dbReference type="EMBL" id="CCKQ01009563">
    <property type="protein sequence ID" value="CDW81055.1"/>
    <property type="molecule type" value="Genomic_DNA"/>
</dbReference>
<protein>
    <submittedName>
        <fullName evidence="4">Iron-sulfur cluster co-chaperone protein mitochondrial-like</fullName>
    </submittedName>
</protein>
<comment type="similarity">
    <text evidence="1">Belongs to the HscB family.</text>
</comment>
<dbReference type="OrthoDB" id="448954at2759"/>
<dbReference type="NCBIfam" id="TIGR00714">
    <property type="entry name" value="hscB"/>
    <property type="match status" value="1"/>
</dbReference>
<keyword evidence="2" id="KW-0143">Chaperone</keyword>
<feature type="domain" description="J" evidence="3">
    <location>
        <begin position="26"/>
        <end position="98"/>
    </location>
</feature>
<dbReference type="Gene3D" id="1.10.287.110">
    <property type="entry name" value="DnaJ domain"/>
    <property type="match status" value="1"/>
</dbReference>
<dbReference type="OMA" id="LMFIERF"/>
<evidence type="ECO:0000313" key="5">
    <source>
        <dbReference type="Proteomes" id="UP000039865"/>
    </source>
</evidence>
<dbReference type="InterPro" id="IPR009073">
    <property type="entry name" value="HscB_oligo_C"/>
</dbReference>
<dbReference type="GO" id="GO:0005739">
    <property type="term" value="C:mitochondrion"/>
    <property type="evidence" value="ECO:0007669"/>
    <property type="project" value="TreeGrafter"/>
</dbReference>
<dbReference type="SUPFAM" id="SSF47144">
    <property type="entry name" value="HSC20 (HSCB), C-terminal oligomerisation domain"/>
    <property type="match status" value="1"/>
</dbReference>
<dbReference type="GO" id="GO:0001671">
    <property type="term" value="F:ATPase activator activity"/>
    <property type="evidence" value="ECO:0007669"/>
    <property type="project" value="InterPro"/>
</dbReference>
<dbReference type="InterPro" id="IPR004640">
    <property type="entry name" value="HscB"/>
</dbReference>
<dbReference type="AlphaFoldDB" id="A0A078AFP3"/>
<dbReference type="Proteomes" id="UP000039865">
    <property type="component" value="Unassembled WGS sequence"/>
</dbReference>
<dbReference type="SUPFAM" id="SSF46565">
    <property type="entry name" value="Chaperone J-domain"/>
    <property type="match status" value="1"/>
</dbReference>
<evidence type="ECO:0000256" key="1">
    <source>
        <dbReference type="ARBA" id="ARBA00010476"/>
    </source>
</evidence>
<dbReference type="GO" id="GO:0044571">
    <property type="term" value="P:[2Fe-2S] cluster assembly"/>
    <property type="evidence" value="ECO:0007669"/>
    <property type="project" value="InterPro"/>
</dbReference>
<proteinExistence type="inferred from homology"/>
<dbReference type="GO" id="GO:0051087">
    <property type="term" value="F:protein-folding chaperone binding"/>
    <property type="evidence" value="ECO:0007669"/>
    <property type="project" value="InterPro"/>
</dbReference>
<dbReference type="PANTHER" id="PTHR14021:SF15">
    <property type="entry name" value="IRON-SULFUR CLUSTER CO-CHAPERONE PROTEIN HSCB"/>
    <property type="match status" value="1"/>
</dbReference>
<evidence type="ECO:0000313" key="4">
    <source>
        <dbReference type="EMBL" id="CDW81055.1"/>
    </source>
</evidence>
<keyword evidence="5" id="KW-1185">Reference proteome</keyword>
<dbReference type="InterPro" id="IPR036869">
    <property type="entry name" value="J_dom_sf"/>
</dbReference>
<dbReference type="InterPro" id="IPR001623">
    <property type="entry name" value="DnaJ_domain"/>
</dbReference>
<gene>
    <name evidence="4" type="primary">Contig16482.g17546</name>
    <name evidence="4" type="ORF">STYLEM_10063</name>
</gene>
<reference evidence="4 5" key="1">
    <citation type="submission" date="2014-06" db="EMBL/GenBank/DDBJ databases">
        <authorList>
            <person name="Swart Estienne"/>
        </authorList>
    </citation>
    <scope>NUCLEOTIDE SEQUENCE [LARGE SCALE GENOMIC DNA]</scope>
    <source>
        <strain evidence="4 5">130c</strain>
    </source>
</reference>
<dbReference type="FunCoup" id="A0A078AFP3">
    <property type="interactions" value="127"/>
</dbReference>
<dbReference type="PROSITE" id="PS50076">
    <property type="entry name" value="DNAJ_2"/>
    <property type="match status" value="1"/>
</dbReference>
<name>A0A078AFP3_STYLE</name>
<accession>A0A078AFP3</accession>
<dbReference type="Gene3D" id="1.20.1280.20">
    <property type="entry name" value="HscB, C-terminal domain"/>
    <property type="match status" value="1"/>
</dbReference>
<sequence length="191" mass="22760">MNRQTIKHSCNPCKYLEDISQLKRVDYFQFFCLPQQYNVDLNELNQHYKQYQKFIHPDKFSLAADQLQENSTELSSFANNAYFTLINDLQRAIYLLKLKGVNVMSEDEQTFDMEFIEIIFSIRMDVDQCENIDELKEIHSEVKTELDVKLTSLKQLFEQKNYDDAKAEVERVVFLEKVINEIQEKEMSLKM</sequence>
<dbReference type="Pfam" id="PF07743">
    <property type="entry name" value="HSCB_C"/>
    <property type="match status" value="1"/>
</dbReference>
<dbReference type="GO" id="GO:0051259">
    <property type="term" value="P:protein complex oligomerization"/>
    <property type="evidence" value="ECO:0007669"/>
    <property type="project" value="InterPro"/>
</dbReference>
<dbReference type="InterPro" id="IPR036386">
    <property type="entry name" value="HscB_C_sf"/>
</dbReference>